<evidence type="ECO:0000256" key="2">
    <source>
        <dbReference type="ARBA" id="ARBA00022723"/>
    </source>
</evidence>
<feature type="binding site" description="covalent" evidence="4">
    <location>
        <position position="215"/>
    </location>
    <ligand>
        <name>heme c</name>
        <dbReference type="ChEBI" id="CHEBI:61717"/>
        <label>2</label>
    </ligand>
</feature>
<organism evidence="8 9">
    <name type="scientific">Denitratimonas tolerans</name>
    <dbReference type="NCBI Taxonomy" id="1338420"/>
    <lineage>
        <taxon>Bacteria</taxon>
        <taxon>Pseudomonadati</taxon>
        <taxon>Pseudomonadota</taxon>
        <taxon>Gammaproteobacteria</taxon>
        <taxon>Lysobacterales</taxon>
        <taxon>Lysobacteraceae</taxon>
        <taxon>Denitratimonas</taxon>
    </lineage>
</organism>
<keyword evidence="2 5" id="KW-0479">Metal-binding</keyword>
<dbReference type="GO" id="GO:0020037">
    <property type="term" value="F:heme binding"/>
    <property type="evidence" value="ECO:0007669"/>
    <property type="project" value="InterPro"/>
</dbReference>
<protein>
    <submittedName>
        <fullName evidence="8">Cytochrome c</fullName>
    </submittedName>
</protein>
<evidence type="ECO:0000256" key="3">
    <source>
        <dbReference type="ARBA" id="ARBA00023004"/>
    </source>
</evidence>
<dbReference type="InterPro" id="IPR014353">
    <property type="entry name" value="Membr-bd_ADH_cyt_c"/>
</dbReference>
<evidence type="ECO:0000256" key="1">
    <source>
        <dbReference type="ARBA" id="ARBA00022617"/>
    </source>
</evidence>
<dbReference type="Proteomes" id="UP001364472">
    <property type="component" value="Unassembled WGS sequence"/>
</dbReference>
<dbReference type="PANTHER" id="PTHR35008:SF4">
    <property type="entry name" value="BLL4482 PROTEIN"/>
    <property type="match status" value="1"/>
</dbReference>
<comment type="cofactor">
    <cofactor evidence="4">
        <name>heme c</name>
        <dbReference type="ChEBI" id="CHEBI:61717"/>
    </cofactor>
    <text evidence="4">Binds 3 heme c groups covalently per subunit.</text>
</comment>
<dbReference type="InterPro" id="IPR036909">
    <property type="entry name" value="Cyt_c-like_dom_sf"/>
</dbReference>
<dbReference type="Pfam" id="PF13442">
    <property type="entry name" value="Cytochrome_CBB3"/>
    <property type="match status" value="1"/>
</dbReference>
<evidence type="ECO:0000313" key="8">
    <source>
        <dbReference type="EMBL" id="MEJ1248283.1"/>
    </source>
</evidence>
<dbReference type="InterPro" id="IPR051459">
    <property type="entry name" value="Cytochrome_c-type_DH"/>
</dbReference>
<keyword evidence="1 4" id="KW-0349">Heme</keyword>
<dbReference type="GO" id="GO:0016020">
    <property type="term" value="C:membrane"/>
    <property type="evidence" value="ECO:0007669"/>
    <property type="project" value="InterPro"/>
</dbReference>
<feature type="binding site" description="covalent" evidence="4">
    <location>
        <position position="73"/>
    </location>
    <ligand>
        <name>heme c</name>
        <dbReference type="ChEBI" id="CHEBI:61717"/>
        <label>1</label>
    </ligand>
</feature>
<feature type="domain" description="Cytochrome c" evidence="7">
    <location>
        <begin position="323"/>
        <end position="413"/>
    </location>
</feature>
<dbReference type="PANTHER" id="PTHR35008">
    <property type="entry name" value="BLL4482 PROTEIN-RELATED"/>
    <property type="match status" value="1"/>
</dbReference>
<name>A0AAW9R283_9GAMM</name>
<feature type="binding site" description="axial binding residue" evidence="5">
    <location>
        <position position="219"/>
    </location>
    <ligand>
        <name>heme c</name>
        <dbReference type="ChEBI" id="CHEBI:61717"/>
        <label>2</label>
    </ligand>
    <ligandPart>
        <name>Fe</name>
        <dbReference type="ChEBI" id="CHEBI:18248"/>
    </ligandPart>
</feature>
<dbReference type="GO" id="GO:0005506">
    <property type="term" value="F:iron ion binding"/>
    <property type="evidence" value="ECO:0007669"/>
    <property type="project" value="InterPro"/>
</dbReference>
<keyword evidence="6" id="KW-0812">Transmembrane</keyword>
<feature type="domain" description="Cytochrome c" evidence="7">
    <location>
        <begin position="56"/>
        <end position="158"/>
    </location>
</feature>
<dbReference type="EMBL" id="JBBDHC010000001">
    <property type="protein sequence ID" value="MEJ1248283.1"/>
    <property type="molecule type" value="Genomic_DNA"/>
</dbReference>
<dbReference type="Gene3D" id="1.10.760.10">
    <property type="entry name" value="Cytochrome c-like domain"/>
    <property type="match status" value="3"/>
</dbReference>
<feature type="transmembrane region" description="Helical" evidence="6">
    <location>
        <begin position="12"/>
        <end position="34"/>
    </location>
</feature>
<evidence type="ECO:0000256" key="5">
    <source>
        <dbReference type="PIRSR" id="PIRSR000018-51"/>
    </source>
</evidence>
<keyword evidence="6" id="KW-1133">Transmembrane helix</keyword>
<accession>A0AAW9R283</accession>
<evidence type="ECO:0000259" key="7">
    <source>
        <dbReference type="PROSITE" id="PS51007"/>
    </source>
</evidence>
<feature type="binding site" description="axial binding residue" evidence="5">
    <location>
        <position position="74"/>
    </location>
    <ligand>
        <name>heme c</name>
        <dbReference type="ChEBI" id="CHEBI:61717"/>
        <label>1</label>
    </ligand>
    <ligandPart>
        <name>Fe</name>
        <dbReference type="ChEBI" id="CHEBI:18248"/>
    </ligandPart>
</feature>
<keyword evidence="9" id="KW-1185">Reference proteome</keyword>
<feature type="binding site" description="covalent" evidence="4">
    <location>
        <position position="70"/>
    </location>
    <ligand>
        <name>heme c</name>
        <dbReference type="ChEBI" id="CHEBI:61717"/>
        <label>1</label>
    </ligand>
</feature>
<keyword evidence="6" id="KW-0472">Membrane</keyword>
<feature type="binding site" description="covalent" evidence="4">
    <location>
        <position position="218"/>
    </location>
    <ligand>
        <name>heme c</name>
        <dbReference type="ChEBI" id="CHEBI:61717"/>
        <label>2</label>
    </ligand>
</feature>
<feature type="binding site" description="covalent" evidence="4">
    <location>
        <position position="339"/>
    </location>
    <ligand>
        <name>heme c</name>
        <dbReference type="ChEBI" id="CHEBI:61717"/>
        <label>3</label>
    </ligand>
</feature>
<dbReference type="InterPro" id="IPR009056">
    <property type="entry name" value="Cyt_c-like_dom"/>
</dbReference>
<gene>
    <name evidence="8" type="ORF">WB794_01115</name>
</gene>
<evidence type="ECO:0000256" key="6">
    <source>
        <dbReference type="SAM" id="Phobius"/>
    </source>
</evidence>
<feature type="domain" description="Cytochrome c" evidence="7">
    <location>
        <begin position="194"/>
        <end position="307"/>
    </location>
</feature>
<proteinExistence type="predicted"/>
<dbReference type="GO" id="GO:0009055">
    <property type="term" value="F:electron transfer activity"/>
    <property type="evidence" value="ECO:0007669"/>
    <property type="project" value="InterPro"/>
</dbReference>
<feature type="binding site" description="axial binding residue" evidence="5">
    <location>
        <position position="340"/>
    </location>
    <ligand>
        <name>heme c</name>
        <dbReference type="ChEBI" id="CHEBI:61717"/>
        <label>3</label>
    </ligand>
    <ligandPart>
        <name>Fe</name>
        <dbReference type="ChEBI" id="CHEBI:18248"/>
    </ligandPart>
</feature>
<dbReference type="PROSITE" id="PS51007">
    <property type="entry name" value="CYTC"/>
    <property type="match status" value="3"/>
</dbReference>
<feature type="binding site" description="covalent" evidence="4">
    <location>
        <position position="336"/>
    </location>
    <ligand>
        <name>heme c</name>
        <dbReference type="ChEBI" id="CHEBI:61717"/>
        <label>3</label>
    </ligand>
</feature>
<evidence type="ECO:0000313" key="9">
    <source>
        <dbReference type="Proteomes" id="UP001364472"/>
    </source>
</evidence>
<sequence>MSAAKGPSLPTLLMAFGFPLFMLAAVVTGFLIAAQGGPGALSPPGGDSSSVATDDETLARGEYLARIGDCVACHTARGGEPLAGGRAFATPWGTLYSSNLTADAEHGIGGWSAGQFRHALAHGVGRSGLLYPAFPFESFQHLTAADADAMFAWLRSQPAVATSPPENTLSGVPGWRPALIGWRMLFFRPWELLPDPARGERWNRGRYLAEGIAHCTMCHGARNAFGAMDRSRRFVGGRIFGQGWVAPPLDGQSLAHWSVDDLAGYLRTGVAPQAGAFGPMAEVVGASLQYLTPDDARAIAEYILSLPPLPQRPAPPAPPARDGIGPASTALYQKHCADCHGRDGRGRERVFPPLDGNPQVVANDPVNLIRVTLFGAAAPTTAGNPAPHSMPPFTDRVSEEELLTLINHVRGSWSNDAGAIRLHQLRAARALPLE</sequence>
<comment type="caution">
    <text evidence="8">The sequence shown here is derived from an EMBL/GenBank/DDBJ whole genome shotgun (WGS) entry which is preliminary data.</text>
</comment>
<dbReference type="AlphaFoldDB" id="A0AAW9R283"/>
<dbReference type="RefSeq" id="WP_337333990.1">
    <property type="nucleotide sequence ID" value="NZ_JBBDHC010000001.1"/>
</dbReference>
<dbReference type="SUPFAM" id="SSF46626">
    <property type="entry name" value="Cytochrome c"/>
    <property type="match status" value="3"/>
</dbReference>
<dbReference type="GO" id="GO:0016614">
    <property type="term" value="F:oxidoreductase activity, acting on CH-OH group of donors"/>
    <property type="evidence" value="ECO:0007669"/>
    <property type="project" value="InterPro"/>
</dbReference>
<evidence type="ECO:0000256" key="4">
    <source>
        <dbReference type="PIRSR" id="PIRSR000018-50"/>
    </source>
</evidence>
<keyword evidence="3 5" id="KW-0408">Iron</keyword>
<reference evidence="8 9" key="1">
    <citation type="journal article" date="2016" name="Antonie Van Leeuwenhoek">
        <title>Denitratimonas tolerans gen. nov., sp. nov., a denitrifying bacterium isolated from a bioreactor for tannery wastewater treatment.</title>
        <authorList>
            <person name="Han S.I."/>
            <person name="Kim J.O."/>
            <person name="Lee Y.R."/>
            <person name="Ekpeghere K.I."/>
            <person name="Koh S.C."/>
            <person name="Whang K.S."/>
        </authorList>
    </citation>
    <scope>NUCLEOTIDE SEQUENCE [LARGE SCALE GENOMIC DNA]</scope>
    <source>
        <strain evidence="8 9">KACC 17565</strain>
    </source>
</reference>
<dbReference type="PIRSF" id="PIRSF000018">
    <property type="entry name" value="Mb_ADH_cyt_c"/>
    <property type="match status" value="1"/>
</dbReference>